<dbReference type="RefSeq" id="WP_166950659.1">
    <property type="nucleotide sequence ID" value="NZ_JAASQI010000003.1"/>
</dbReference>
<protein>
    <submittedName>
        <fullName evidence="2">Uncharacterized protein</fullName>
    </submittedName>
</protein>
<evidence type="ECO:0000313" key="3">
    <source>
        <dbReference type="Proteomes" id="UP001429580"/>
    </source>
</evidence>
<accession>A0ABX0UXS5</accession>
<gene>
    <name evidence="2" type="ORF">FHS82_001590</name>
</gene>
<reference evidence="2 3" key="1">
    <citation type="submission" date="2020-03" db="EMBL/GenBank/DDBJ databases">
        <title>Genomic Encyclopedia of Type Strains, Phase IV (KMG-IV): sequencing the most valuable type-strain genomes for metagenomic binning, comparative biology and taxonomic classification.</title>
        <authorList>
            <person name="Goeker M."/>
        </authorList>
    </citation>
    <scope>NUCLEOTIDE SEQUENCE [LARGE SCALE GENOMIC DNA]</scope>
    <source>
        <strain evidence="2 3">DSM 103870</strain>
    </source>
</reference>
<feature type="compositionally biased region" description="Basic and acidic residues" evidence="1">
    <location>
        <begin position="58"/>
        <end position="67"/>
    </location>
</feature>
<evidence type="ECO:0000313" key="2">
    <source>
        <dbReference type="EMBL" id="NIJ57754.1"/>
    </source>
</evidence>
<comment type="caution">
    <text evidence="2">The sequence shown here is derived from an EMBL/GenBank/DDBJ whole genome shotgun (WGS) entry which is preliminary data.</text>
</comment>
<sequence>MARSINRARPVPKRATAPRRPAPQKADEAISAFIRVLERLDAAPAAPLPTGLGAKQNKALDRAPEGR</sequence>
<name>A0ABX0UXS5_9HYPH</name>
<proteinExistence type="predicted"/>
<feature type="region of interest" description="Disordered" evidence="1">
    <location>
        <begin position="1"/>
        <end position="26"/>
    </location>
</feature>
<organism evidence="2 3">
    <name type="scientific">Pseudochelatococcus lubricantis</name>
    <dbReference type="NCBI Taxonomy" id="1538102"/>
    <lineage>
        <taxon>Bacteria</taxon>
        <taxon>Pseudomonadati</taxon>
        <taxon>Pseudomonadota</taxon>
        <taxon>Alphaproteobacteria</taxon>
        <taxon>Hyphomicrobiales</taxon>
        <taxon>Chelatococcaceae</taxon>
        <taxon>Pseudochelatococcus</taxon>
    </lineage>
</organism>
<feature type="compositionally biased region" description="Low complexity" evidence="1">
    <location>
        <begin position="44"/>
        <end position="54"/>
    </location>
</feature>
<dbReference type="EMBL" id="JAASQI010000003">
    <property type="protein sequence ID" value="NIJ57754.1"/>
    <property type="molecule type" value="Genomic_DNA"/>
</dbReference>
<dbReference type="Proteomes" id="UP001429580">
    <property type="component" value="Unassembled WGS sequence"/>
</dbReference>
<feature type="compositionally biased region" description="Low complexity" evidence="1">
    <location>
        <begin position="7"/>
        <end position="19"/>
    </location>
</feature>
<keyword evidence="3" id="KW-1185">Reference proteome</keyword>
<feature type="region of interest" description="Disordered" evidence="1">
    <location>
        <begin position="44"/>
        <end position="67"/>
    </location>
</feature>
<evidence type="ECO:0000256" key="1">
    <source>
        <dbReference type="SAM" id="MobiDB-lite"/>
    </source>
</evidence>